<dbReference type="InterPro" id="IPR011004">
    <property type="entry name" value="Trimer_LpxA-like_sf"/>
</dbReference>
<evidence type="ECO:0000259" key="5">
    <source>
        <dbReference type="Pfam" id="PF17836"/>
    </source>
</evidence>
<dbReference type="InterPro" id="IPR050179">
    <property type="entry name" value="Trans_hexapeptide_repeat"/>
</dbReference>
<dbReference type="InterPro" id="IPR041561">
    <property type="entry name" value="PglD_N"/>
</dbReference>
<dbReference type="Pfam" id="PF00132">
    <property type="entry name" value="Hexapep"/>
    <property type="match status" value="1"/>
</dbReference>
<accession>A0A3Q9IC67</accession>
<protein>
    <submittedName>
        <fullName evidence="6">Acetyltransferase</fullName>
    </submittedName>
</protein>
<feature type="domain" description="PglD N-terminal" evidence="5">
    <location>
        <begin position="7"/>
        <end position="85"/>
    </location>
</feature>
<dbReference type="Proteomes" id="UP000270678">
    <property type="component" value="Chromosome"/>
</dbReference>
<dbReference type="Gene3D" id="2.160.10.10">
    <property type="entry name" value="Hexapeptide repeat proteins"/>
    <property type="match status" value="1"/>
</dbReference>
<evidence type="ECO:0000313" key="7">
    <source>
        <dbReference type="Proteomes" id="UP000270678"/>
    </source>
</evidence>
<name>A0A3Q9IC67_9BACL</name>
<evidence type="ECO:0000256" key="3">
    <source>
        <dbReference type="PIRSR" id="PIRSR620019-1"/>
    </source>
</evidence>
<sequence length="214" mass="22325">MEPVLDKVVVIGGGGHSKVVIDILQSAGTYEIVGFTDNSDQQRSLCGVPYLGNDEILPELLNKGVLRFIVGLGDNKVRKILFEKIRTVGFMPVNAISPFAHISPHAKIGQGVVVMAGAVINPYAVIKDNVIINTLSGIDHDCIIDSHVHIAPGTSLTGCVRVCEGAFVGTGSKITPNVEIGEWSVIGAGAVVISDILPGSTVVGVPAKKIIAKG</sequence>
<proteinExistence type="predicted"/>
<dbReference type="AlphaFoldDB" id="A0A3Q9IC67"/>
<dbReference type="PANTHER" id="PTHR43300:SF7">
    <property type="entry name" value="UDP-N-ACETYLBACILLOSAMINE N-ACETYLTRANSFERASE"/>
    <property type="match status" value="1"/>
</dbReference>
<dbReference type="EMBL" id="CP034346">
    <property type="protein sequence ID" value="AZS17517.1"/>
    <property type="molecule type" value="Genomic_DNA"/>
</dbReference>
<dbReference type="InterPro" id="IPR018357">
    <property type="entry name" value="Hexapep_transf_CS"/>
</dbReference>
<dbReference type="GO" id="GO:0016740">
    <property type="term" value="F:transferase activity"/>
    <property type="evidence" value="ECO:0007669"/>
    <property type="project" value="UniProtKB-KW"/>
</dbReference>
<feature type="active site" description="Proton acceptor" evidence="3">
    <location>
        <position position="140"/>
    </location>
</feature>
<dbReference type="SUPFAM" id="SSF51161">
    <property type="entry name" value="Trimeric LpxA-like enzymes"/>
    <property type="match status" value="1"/>
</dbReference>
<organism evidence="6 7">
    <name type="scientific">Paenibacillus lutimineralis</name>
    <dbReference type="NCBI Taxonomy" id="2707005"/>
    <lineage>
        <taxon>Bacteria</taxon>
        <taxon>Bacillati</taxon>
        <taxon>Bacillota</taxon>
        <taxon>Bacilli</taxon>
        <taxon>Bacillales</taxon>
        <taxon>Paenibacillaceae</taxon>
        <taxon>Paenibacillus</taxon>
    </lineage>
</organism>
<dbReference type="NCBIfam" id="TIGR03570">
    <property type="entry name" value="NeuD_NnaD"/>
    <property type="match status" value="1"/>
</dbReference>
<feature type="site" description="Increases basicity of active site His" evidence="3">
    <location>
        <position position="141"/>
    </location>
</feature>
<dbReference type="PROSITE" id="PS00101">
    <property type="entry name" value="HEXAPEP_TRANSFERASES"/>
    <property type="match status" value="1"/>
</dbReference>
<evidence type="ECO:0000313" key="6">
    <source>
        <dbReference type="EMBL" id="AZS17517.1"/>
    </source>
</evidence>
<keyword evidence="7" id="KW-1185">Reference proteome</keyword>
<evidence type="ECO:0000256" key="2">
    <source>
        <dbReference type="ARBA" id="ARBA00022737"/>
    </source>
</evidence>
<dbReference type="CDD" id="cd03360">
    <property type="entry name" value="LbH_AT_putative"/>
    <property type="match status" value="1"/>
</dbReference>
<dbReference type="OrthoDB" id="9794407at2"/>
<keyword evidence="2" id="KW-0677">Repeat</keyword>
<dbReference type="Gene3D" id="3.40.50.20">
    <property type="match status" value="1"/>
</dbReference>
<feature type="binding site" evidence="4">
    <location>
        <position position="73"/>
    </location>
    <ligand>
        <name>substrate</name>
    </ligand>
</feature>
<evidence type="ECO:0000256" key="1">
    <source>
        <dbReference type="ARBA" id="ARBA00022679"/>
    </source>
</evidence>
<keyword evidence="1 6" id="KW-0808">Transferase</keyword>
<evidence type="ECO:0000256" key="4">
    <source>
        <dbReference type="PIRSR" id="PIRSR620019-2"/>
    </source>
</evidence>
<feature type="binding site" evidence="4">
    <location>
        <position position="149"/>
    </location>
    <ligand>
        <name>acetyl-CoA</name>
        <dbReference type="ChEBI" id="CHEBI:57288"/>
    </ligand>
</feature>
<dbReference type="InterPro" id="IPR020019">
    <property type="entry name" value="AcTrfase_PglD-like"/>
</dbReference>
<reference evidence="7" key="1">
    <citation type="submission" date="2018-12" db="EMBL/GenBank/DDBJ databases">
        <title>Complete genome sequence of Paenibacillus sp. MBLB1234.</title>
        <authorList>
            <person name="Nam Y.-D."/>
            <person name="Kang J."/>
            <person name="Chung W.-H."/>
            <person name="Park Y.S."/>
        </authorList>
    </citation>
    <scope>NUCLEOTIDE SEQUENCE [LARGE SCALE GENOMIC DNA]</scope>
    <source>
        <strain evidence="7">MBLB1234</strain>
    </source>
</reference>
<dbReference type="InterPro" id="IPR001451">
    <property type="entry name" value="Hexapep"/>
</dbReference>
<dbReference type="PANTHER" id="PTHR43300">
    <property type="entry name" value="ACETYLTRANSFERASE"/>
    <property type="match status" value="1"/>
</dbReference>
<dbReference type="Pfam" id="PF17836">
    <property type="entry name" value="PglD_N"/>
    <property type="match status" value="1"/>
</dbReference>
<dbReference type="KEGG" id="plut:EI981_25870"/>
<gene>
    <name evidence="6" type="ORF">EI981_25870</name>
</gene>